<dbReference type="InterPro" id="IPR002110">
    <property type="entry name" value="Ankyrin_rpt"/>
</dbReference>
<sequence>MAASSSFEGSGSSGNTNQPRERESITCMDPEFYEAAAKGNIEFFKVHGTHLNVQLTPNKNTVLHIYITALVAGAESPTNFVDEVLKIHPLLLWQANANDEIPLHIAARYGHTAVIKFLLERANYHILYQDLESGFRSAREMLGMTNKEKDTALHEAVRYNHLEAAKLLMVEDPEFSYFDNAAGETPLYMAAERKLQSMVSEIINTCKSPAYNGPLGRTALHAAACWEEPEVIKLIQKIGGISKEADQKGWTPLHLAAHYNKNESTKLLLEYYRDVAYMKDTEGRTALHIAAHHGHHMVMEKIISSCPDCCELVDNRGWNALHFAAEGPVLDDFKGYQHIKLIIGAILDNRSLGNLLNQKDADGNTPLHHLLRRSSYWLDTNDHRLTNGIDNLFFDPRVDQMAFNNENLHAWEIALTAADVSTRKVLPCLGVSLVEVKNHNQLALQF</sequence>
<dbReference type="KEGG" id="jre:108985517"/>
<dbReference type="PANTHER" id="PTHR24121">
    <property type="entry name" value="NO MECHANORECEPTOR POTENTIAL C, ISOFORM D-RELATED"/>
    <property type="match status" value="1"/>
</dbReference>
<dbReference type="OrthoDB" id="1847170at2759"/>
<feature type="region of interest" description="Disordered" evidence="1">
    <location>
        <begin position="1"/>
        <end position="23"/>
    </location>
</feature>
<reference evidence="3" key="1">
    <citation type="submission" date="2025-08" db="UniProtKB">
        <authorList>
            <consortium name="RefSeq"/>
        </authorList>
    </citation>
    <scope>IDENTIFICATION</scope>
    <source>
        <tissue evidence="3">Leaves</tissue>
    </source>
</reference>
<name>A0A2I4E1X4_JUGRE</name>
<keyword evidence="2" id="KW-1185">Reference proteome</keyword>
<evidence type="ECO:0000313" key="2">
    <source>
        <dbReference type="Proteomes" id="UP000235220"/>
    </source>
</evidence>
<dbReference type="Proteomes" id="UP000235220">
    <property type="component" value="Chromosome 7"/>
</dbReference>
<dbReference type="RefSeq" id="XP_018813392.1">
    <property type="nucleotide sequence ID" value="XM_018957847.2"/>
</dbReference>
<accession>A0A2I4E1X4</accession>
<dbReference type="Pfam" id="PF12796">
    <property type="entry name" value="Ank_2"/>
    <property type="match status" value="3"/>
</dbReference>
<dbReference type="GeneID" id="108985517"/>
<organism evidence="2 3">
    <name type="scientific">Juglans regia</name>
    <name type="common">English walnut</name>
    <dbReference type="NCBI Taxonomy" id="51240"/>
    <lineage>
        <taxon>Eukaryota</taxon>
        <taxon>Viridiplantae</taxon>
        <taxon>Streptophyta</taxon>
        <taxon>Embryophyta</taxon>
        <taxon>Tracheophyta</taxon>
        <taxon>Spermatophyta</taxon>
        <taxon>Magnoliopsida</taxon>
        <taxon>eudicotyledons</taxon>
        <taxon>Gunneridae</taxon>
        <taxon>Pentapetalae</taxon>
        <taxon>rosids</taxon>
        <taxon>fabids</taxon>
        <taxon>Fagales</taxon>
        <taxon>Juglandaceae</taxon>
        <taxon>Juglans</taxon>
    </lineage>
</organism>
<feature type="compositionally biased region" description="Low complexity" evidence="1">
    <location>
        <begin position="1"/>
        <end position="14"/>
    </location>
</feature>
<evidence type="ECO:0000256" key="1">
    <source>
        <dbReference type="SAM" id="MobiDB-lite"/>
    </source>
</evidence>
<dbReference type="STRING" id="51240.A0A2I4E1X4"/>
<protein>
    <submittedName>
        <fullName evidence="3">Death-associated protein kinase 1-like</fullName>
    </submittedName>
</protein>
<dbReference type="Gramene" id="Jr07_24030_p1">
    <property type="protein sequence ID" value="cds.Jr07_24030_p1"/>
    <property type="gene ID" value="Jr07_24030"/>
</dbReference>
<dbReference type="PROSITE" id="PS50088">
    <property type="entry name" value="ANK_REPEAT"/>
    <property type="match status" value="4"/>
</dbReference>
<dbReference type="PANTHER" id="PTHR24121:SF22">
    <property type="entry name" value="PROTEIN ACCELERATED CELL DEATH 6-LIKE"/>
    <property type="match status" value="1"/>
</dbReference>
<dbReference type="SUPFAM" id="SSF48403">
    <property type="entry name" value="Ankyrin repeat"/>
    <property type="match status" value="1"/>
</dbReference>
<dbReference type="InterPro" id="IPR036770">
    <property type="entry name" value="Ankyrin_rpt-contain_sf"/>
</dbReference>
<dbReference type="AlphaFoldDB" id="A0A2I4E1X4"/>
<gene>
    <name evidence="3" type="primary">LOC108985517</name>
</gene>
<dbReference type="Gene3D" id="1.25.40.20">
    <property type="entry name" value="Ankyrin repeat-containing domain"/>
    <property type="match status" value="2"/>
</dbReference>
<dbReference type="FunCoup" id="A0A2I4E1X4">
    <property type="interactions" value="6"/>
</dbReference>
<dbReference type="SMART" id="SM00248">
    <property type="entry name" value="ANK"/>
    <property type="match status" value="8"/>
</dbReference>
<proteinExistence type="predicted"/>
<evidence type="ECO:0000313" key="3">
    <source>
        <dbReference type="RefSeq" id="XP_018813392.1"/>
    </source>
</evidence>
<dbReference type="PROSITE" id="PS50297">
    <property type="entry name" value="ANK_REP_REGION"/>
    <property type="match status" value="3"/>
</dbReference>